<keyword evidence="3" id="KW-1185">Reference proteome</keyword>
<dbReference type="InterPro" id="IPR004244">
    <property type="entry name" value="Transposase_22"/>
</dbReference>
<proteinExistence type="predicted"/>
<dbReference type="PANTHER" id="PTHR11505">
    <property type="entry name" value="L1 TRANSPOSABLE ELEMENT-RELATED"/>
    <property type="match status" value="1"/>
</dbReference>
<dbReference type="Gene3D" id="3.30.70.1820">
    <property type="entry name" value="L1 transposable element, RRM domain"/>
    <property type="match status" value="1"/>
</dbReference>
<reference evidence="2" key="2">
    <citation type="submission" date="2025-09" db="UniProtKB">
        <authorList>
            <consortium name="Ensembl"/>
        </authorList>
    </citation>
    <scope>IDENTIFICATION</scope>
</reference>
<dbReference type="Proteomes" id="UP000472262">
    <property type="component" value="Unassembled WGS sequence"/>
</dbReference>
<organism evidence="2 3">
    <name type="scientific">Sinocyclocheilus grahami</name>
    <name type="common">Dianchi golden-line fish</name>
    <name type="synonym">Barbus grahami</name>
    <dbReference type="NCBI Taxonomy" id="75366"/>
    <lineage>
        <taxon>Eukaryota</taxon>
        <taxon>Metazoa</taxon>
        <taxon>Chordata</taxon>
        <taxon>Craniata</taxon>
        <taxon>Vertebrata</taxon>
        <taxon>Euteleostomi</taxon>
        <taxon>Actinopterygii</taxon>
        <taxon>Neopterygii</taxon>
        <taxon>Teleostei</taxon>
        <taxon>Ostariophysi</taxon>
        <taxon>Cypriniformes</taxon>
        <taxon>Cyprinidae</taxon>
        <taxon>Cyprininae</taxon>
        <taxon>Sinocyclocheilus</taxon>
    </lineage>
</organism>
<dbReference type="Gene3D" id="1.20.5.340">
    <property type="match status" value="1"/>
</dbReference>
<evidence type="ECO:0000313" key="3">
    <source>
        <dbReference type="Proteomes" id="UP000472262"/>
    </source>
</evidence>
<name>A0A672N7G4_SINGR</name>
<dbReference type="OMA" id="HNISIFE"/>
<dbReference type="SUPFAM" id="SSF57997">
    <property type="entry name" value="Tropomyosin"/>
    <property type="match status" value="1"/>
</dbReference>
<dbReference type="AlphaFoldDB" id="A0A672N7G4"/>
<accession>A0A672N7G4</accession>
<feature type="coiled-coil region" evidence="1">
    <location>
        <begin position="64"/>
        <end position="119"/>
    </location>
</feature>
<reference evidence="2" key="1">
    <citation type="submission" date="2025-08" db="UniProtKB">
        <authorList>
            <consortium name="Ensembl"/>
        </authorList>
    </citation>
    <scope>IDENTIFICATION</scope>
</reference>
<evidence type="ECO:0000256" key="1">
    <source>
        <dbReference type="SAM" id="Coils"/>
    </source>
</evidence>
<evidence type="ECO:0000313" key="2">
    <source>
        <dbReference type="Ensembl" id="ENSSGRP00000043954.1"/>
    </source>
</evidence>
<dbReference type="InParanoid" id="A0A672N7G4"/>
<sequence>KISPSRLNIISESAELKYRSYKACQRNNLIPVTNFVAENYRISKALENKIDPVLEKLSAVATHVEQVENRVTEAETRISAVEDTVSRDNADLNEVKKKLDAALEKIDDLENRSRRCNIRIIGLPEGEEGTNPVSFLRTWLPNLLNTDFKNHQVKIERAHRVPSRLPTSGERPRALMVKLPNFQDKARVLQAVRTASQLVYKRHNISIFEDFSAAIVRKRQAFGNVKKRLCERGIRFAMIYPATLRIGLQHNGGEKFFKHSGKAFKISPSRLNIISESAELKY</sequence>
<dbReference type="FunFam" id="3.30.70.1820:FF:000004">
    <property type="entry name" value="Uncharacterized protein"/>
    <property type="match status" value="1"/>
</dbReference>
<keyword evidence="1" id="KW-0175">Coiled coil</keyword>
<evidence type="ECO:0008006" key="4">
    <source>
        <dbReference type="Google" id="ProtNLM"/>
    </source>
</evidence>
<protein>
    <recommendedName>
        <fullName evidence="4">L1 transposable element RRM domain-containing protein</fullName>
    </recommendedName>
</protein>
<dbReference type="Ensembl" id="ENSSGRT00000047066.1">
    <property type="protein sequence ID" value="ENSSGRP00000043954.1"/>
    <property type="gene ID" value="ENSSGRG00000023684.1"/>
</dbReference>